<dbReference type="GO" id="GO:0005737">
    <property type="term" value="C:cytoplasm"/>
    <property type="evidence" value="ECO:0007669"/>
    <property type="project" value="TreeGrafter"/>
</dbReference>
<dbReference type="CDD" id="cd14498">
    <property type="entry name" value="DSP"/>
    <property type="match status" value="1"/>
</dbReference>
<dbReference type="Gene3D" id="3.90.190.10">
    <property type="entry name" value="Protein tyrosine phosphatase superfamily"/>
    <property type="match status" value="1"/>
</dbReference>
<protein>
    <recommendedName>
        <fullName evidence="2">protein-tyrosine-phosphatase</fullName>
        <ecNumber evidence="2">3.1.3.48</ecNumber>
    </recommendedName>
</protein>
<dbReference type="PANTHER" id="PTHR10159">
    <property type="entry name" value="DUAL SPECIFICITY PROTEIN PHOSPHATASE"/>
    <property type="match status" value="1"/>
</dbReference>
<reference evidence="6" key="1">
    <citation type="submission" date="2021-01" db="EMBL/GenBank/DDBJ databases">
        <authorList>
            <person name="Corre E."/>
            <person name="Pelletier E."/>
            <person name="Niang G."/>
            <person name="Scheremetjew M."/>
            <person name="Finn R."/>
            <person name="Kale V."/>
            <person name="Holt S."/>
            <person name="Cochrane G."/>
            <person name="Meng A."/>
            <person name="Brown T."/>
            <person name="Cohen L."/>
        </authorList>
    </citation>
    <scope>NUCLEOTIDE SEQUENCE</scope>
    <source>
        <strain evidence="6">PLY182g</strain>
    </source>
</reference>
<dbReference type="SUPFAM" id="SSF52799">
    <property type="entry name" value="(Phosphotyrosine protein) phosphatases II"/>
    <property type="match status" value="1"/>
</dbReference>
<dbReference type="Pfam" id="PF00782">
    <property type="entry name" value="DSPc"/>
    <property type="match status" value="1"/>
</dbReference>
<evidence type="ECO:0000256" key="4">
    <source>
        <dbReference type="ARBA" id="ARBA00022912"/>
    </source>
</evidence>
<dbReference type="GO" id="GO:0004725">
    <property type="term" value="F:protein tyrosine phosphatase activity"/>
    <property type="evidence" value="ECO:0007669"/>
    <property type="project" value="UniProtKB-EC"/>
</dbReference>
<evidence type="ECO:0000259" key="5">
    <source>
        <dbReference type="PROSITE" id="PS50056"/>
    </source>
</evidence>
<comment type="similarity">
    <text evidence="1">Belongs to the protein-tyrosine phosphatase family. Non-receptor class dual specificity subfamily.</text>
</comment>
<evidence type="ECO:0000256" key="2">
    <source>
        <dbReference type="ARBA" id="ARBA00013064"/>
    </source>
</evidence>
<dbReference type="InterPro" id="IPR000387">
    <property type="entry name" value="Tyr_Pase_dom"/>
</dbReference>
<feature type="domain" description="Tyrosine specific protein phosphatases" evidence="5">
    <location>
        <begin position="119"/>
        <end position="174"/>
    </location>
</feature>
<dbReference type="AlphaFoldDB" id="A0A7S0LHT2"/>
<proteinExistence type="inferred from homology"/>
<keyword evidence="4" id="KW-0904">Protein phosphatase</keyword>
<dbReference type="SMART" id="SM00195">
    <property type="entry name" value="DSPc"/>
    <property type="match status" value="1"/>
</dbReference>
<evidence type="ECO:0000256" key="3">
    <source>
        <dbReference type="ARBA" id="ARBA00022801"/>
    </source>
</evidence>
<dbReference type="InterPro" id="IPR000340">
    <property type="entry name" value="Dual-sp_phosphatase_cat-dom"/>
</dbReference>
<evidence type="ECO:0000313" key="6">
    <source>
        <dbReference type="EMBL" id="CAD8612892.1"/>
    </source>
</evidence>
<sequence>MTTEAAFRHATGLVRPPAGHGCPPVEIVSGLWTAHFHDVDTPEKLQAVSPGVRVVVNAGTDKCPLVDYGPGVDVVMIDGLLDDPDALKRVDAMSEGPEKDASRATLPDFAPEECAGDAKRDFDRVNEIIDATRSAGGSTLIHCHASLSRSVVFILAYLVKTRGISAVEAVGIMKPKWDACWPNKSFVKQLLAYEAELRSGD</sequence>
<dbReference type="PROSITE" id="PS50056">
    <property type="entry name" value="TYR_PHOSPHATASE_2"/>
    <property type="match status" value="1"/>
</dbReference>
<dbReference type="InterPro" id="IPR020422">
    <property type="entry name" value="TYR_PHOSPHATASE_DUAL_dom"/>
</dbReference>
<keyword evidence="3" id="KW-0378">Hydrolase</keyword>
<name>A0A7S0LHT2_9EUKA</name>
<organism evidence="6">
    <name type="scientific">Coccolithus braarudii</name>
    <dbReference type="NCBI Taxonomy" id="221442"/>
    <lineage>
        <taxon>Eukaryota</taxon>
        <taxon>Haptista</taxon>
        <taxon>Haptophyta</taxon>
        <taxon>Prymnesiophyceae</taxon>
        <taxon>Coccolithales</taxon>
        <taxon>Coccolithaceae</taxon>
        <taxon>Coccolithus</taxon>
    </lineage>
</organism>
<evidence type="ECO:0000256" key="1">
    <source>
        <dbReference type="ARBA" id="ARBA00008601"/>
    </source>
</evidence>
<accession>A0A7S0LHT2</accession>
<dbReference type="EMBL" id="HBEY01034165">
    <property type="protein sequence ID" value="CAD8612892.1"/>
    <property type="molecule type" value="Transcribed_RNA"/>
</dbReference>
<dbReference type="InterPro" id="IPR029021">
    <property type="entry name" value="Prot-tyrosine_phosphatase-like"/>
</dbReference>
<dbReference type="GO" id="GO:0043409">
    <property type="term" value="P:negative regulation of MAPK cascade"/>
    <property type="evidence" value="ECO:0007669"/>
    <property type="project" value="TreeGrafter"/>
</dbReference>
<dbReference type="EC" id="3.1.3.48" evidence="2"/>
<gene>
    <name evidence="6" type="ORF">CPEL01642_LOCUS16272</name>
</gene>
<dbReference type="PANTHER" id="PTHR10159:SF519">
    <property type="entry name" value="DUAL SPECIFICITY PROTEIN PHOSPHATASE MPK3"/>
    <property type="match status" value="1"/>
</dbReference>